<dbReference type="WBParaSite" id="BTMF_0001129301-mRNA-1">
    <property type="protein sequence ID" value="BTMF_0001129301-mRNA-1"/>
    <property type="gene ID" value="BTMF_0001129301"/>
</dbReference>
<accession>A0A0R3QU91</accession>
<reference evidence="1 2" key="2">
    <citation type="submission" date="2018-11" db="EMBL/GenBank/DDBJ databases">
        <authorList>
            <consortium name="Pathogen Informatics"/>
        </authorList>
    </citation>
    <scope>NUCLEOTIDE SEQUENCE [LARGE SCALE GENOMIC DNA]</scope>
</reference>
<evidence type="ECO:0000313" key="1">
    <source>
        <dbReference type="EMBL" id="VDO31502.1"/>
    </source>
</evidence>
<keyword evidence="2" id="KW-1185">Reference proteome</keyword>
<dbReference type="AlphaFoldDB" id="A0A0R3QU91"/>
<organism evidence="3">
    <name type="scientific">Brugia timori</name>
    <dbReference type="NCBI Taxonomy" id="42155"/>
    <lineage>
        <taxon>Eukaryota</taxon>
        <taxon>Metazoa</taxon>
        <taxon>Ecdysozoa</taxon>
        <taxon>Nematoda</taxon>
        <taxon>Chromadorea</taxon>
        <taxon>Rhabditida</taxon>
        <taxon>Spirurina</taxon>
        <taxon>Spiruromorpha</taxon>
        <taxon>Filarioidea</taxon>
        <taxon>Onchocercidae</taxon>
        <taxon>Brugia</taxon>
    </lineage>
</organism>
<evidence type="ECO:0000313" key="2">
    <source>
        <dbReference type="Proteomes" id="UP000280834"/>
    </source>
</evidence>
<name>A0A0R3QU91_9BILA</name>
<proteinExistence type="predicted"/>
<reference evidence="3" key="1">
    <citation type="submission" date="2017-02" db="UniProtKB">
        <authorList>
            <consortium name="WormBaseParasite"/>
        </authorList>
    </citation>
    <scope>IDENTIFICATION</scope>
</reference>
<dbReference type="Proteomes" id="UP000280834">
    <property type="component" value="Unassembled WGS sequence"/>
</dbReference>
<protein>
    <submittedName>
        <fullName evidence="3">DHC_N2 domain-containing protein</fullName>
    </submittedName>
</protein>
<dbReference type="EMBL" id="UZAG01016883">
    <property type="protein sequence ID" value="VDO31502.1"/>
    <property type="molecule type" value="Genomic_DNA"/>
</dbReference>
<sequence length="79" mass="9297">MKQNKVISFNYWLNKLKEQSIWLTGPRVIVLEVINEQEVVNALRQNIRKGINSLNQNFFEQTVSHKSLNLCFFGTHSFD</sequence>
<gene>
    <name evidence="1" type="ORF">BTMF_LOCUS9324</name>
</gene>
<evidence type="ECO:0000313" key="3">
    <source>
        <dbReference type="WBParaSite" id="BTMF_0001129301-mRNA-1"/>
    </source>
</evidence>